<evidence type="ECO:0000313" key="2">
    <source>
        <dbReference type="Proteomes" id="UP000244956"/>
    </source>
</evidence>
<organism evidence="1 2">
    <name type="scientific">Marinilabilia rubra</name>
    <dbReference type="NCBI Taxonomy" id="2162893"/>
    <lineage>
        <taxon>Bacteria</taxon>
        <taxon>Pseudomonadati</taxon>
        <taxon>Bacteroidota</taxon>
        <taxon>Bacteroidia</taxon>
        <taxon>Marinilabiliales</taxon>
        <taxon>Marinilabiliaceae</taxon>
        <taxon>Marinilabilia</taxon>
    </lineage>
</organism>
<dbReference type="Proteomes" id="UP000244956">
    <property type="component" value="Unassembled WGS sequence"/>
</dbReference>
<reference evidence="1 2" key="1">
    <citation type="submission" date="2018-05" db="EMBL/GenBank/DDBJ databases">
        <title>Marinilabilia rubrum sp. nov., isolated from saltern sediment.</title>
        <authorList>
            <person name="Zhang R."/>
        </authorList>
    </citation>
    <scope>NUCLEOTIDE SEQUENCE [LARGE SCALE GENOMIC DNA]</scope>
    <source>
        <strain evidence="1 2">WTE16</strain>
    </source>
</reference>
<dbReference type="AlphaFoldDB" id="A0A2U2BA89"/>
<evidence type="ECO:0000313" key="1">
    <source>
        <dbReference type="EMBL" id="PWD99963.1"/>
    </source>
</evidence>
<name>A0A2U2BA89_9BACT</name>
<keyword evidence="2" id="KW-1185">Reference proteome</keyword>
<accession>A0A2U2BA89</accession>
<protein>
    <submittedName>
        <fullName evidence="1">Uncharacterized protein</fullName>
    </submittedName>
</protein>
<sequence>MSFMDSLQIKEEIHNFINHADERFLRLVYSMIESERSEKDFYNTTDDEMMARAKKSLQSVEEGKTRNIQEFKKDIASWKENRAIQ</sequence>
<gene>
    <name evidence="1" type="ORF">DDZ16_08740</name>
</gene>
<proteinExistence type="predicted"/>
<comment type="caution">
    <text evidence="1">The sequence shown here is derived from an EMBL/GenBank/DDBJ whole genome shotgun (WGS) entry which is preliminary data.</text>
</comment>
<dbReference type="EMBL" id="QEWP01000005">
    <property type="protein sequence ID" value="PWD99963.1"/>
    <property type="molecule type" value="Genomic_DNA"/>
</dbReference>